<evidence type="ECO:0000313" key="2">
    <source>
        <dbReference type="Proteomes" id="UP000011754"/>
    </source>
</evidence>
<dbReference type="Proteomes" id="UP000011754">
    <property type="component" value="Unassembled WGS sequence"/>
</dbReference>
<sequence>MGQSSAQYHQFFIEIKKSEKIWTLRDEGGFPSPISVSGNRVMLLKDGFNL</sequence>
<proteinExistence type="predicted"/>
<name>M3EUS2_LEPIR</name>
<organism evidence="1 2">
    <name type="scientific">Leptospira interrogans serovar Lora str. TE 1992</name>
    <dbReference type="NCBI Taxonomy" id="1193028"/>
    <lineage>
        <taxon>Bacteria</taxon>
        <taxon>Pseudomonadati</taxon>
        <taxon>Spirochaetota</taxon>
        <taxon>Spirochaetia</taxon>
        <taxon>Leptospirales</taxon>
        <taxon>Leptospiraceae</taxon>
        <taxon>Leptospira</taxon>
    </lineage>
</organism>
<evidence type="ECO:0000313" key="1">
    <source>
        <dbReference type="EMBL" id="EMF42082.1"/>
    </source>
</evidence>
<comment type="caution">
    <text evidence="1">The sequence shown here is derived from an EMBL/GenBank/DDBJ whole genome shotgun (WGS) entry which is preliminary data.</text>
</comment>
<gene>
    <name evidence="1" type="ORF">LEP1GSC067_1588</name>
</gene>
<dbReference type="AlphaFoldDB" id="M3EUS2"/>
<reference evidence="1 2" key="1">
    <citation type="submission" date="2013-01" db="EMBL/GenBank/DDBJ databases">
        <authorList>
            <person name="Harkins D.M."/>
            <person name="Durkin A.S."/>
            <person name="Brinkac L.M."/>
            <person name="Haft D.H."/>
            <person name="Selengut J.D."/>
            <person name="Sanka R."/>
            <person name="DePew J."/>
            <person name="Purushe J."/>
            <person name="Hartskeerl R.A."/>
            <person name="Ahmed A."/>
            <person name="van der Linden H."/>
            <person name="Goris M.G.A."/>
            <person name="Vinetz J.M."/>
            <person name="Sutton G.G."/>
            <person name="Nierman W.C."/>
            <person name="Fouts D.E."/>
        </authorList>
    </citation>
    <scope>NUCLEOTIDE SEQUENCE [LARGE SCALE GENOMIC DNA]</scope>
    <source>
        <strain evidence="1 2">TE 1992</strain>
    </source>
</reference>
<accession>M3EUS2</accession>
<dbReference type="EMBL" id="AKWW02000050">
    <property type="protein sequence ID" value="EMF42082.1"/>
    <property type="molecule type" value="Genomic_DNA"/>
</dbReference>
<protein>
    <submittedName>
        <fullName evidence="1">PF11042 domain protein</fullName>
    </submittedName>
</protein>